<dbReference type="PROSITE" id="PS50042">
    <property type="entry name" value="CNMP_BINDING_3"/>
    <property type="match status" value="1"/>
</dbReference>
<reference evidence="2" key="1">
    <citation type="journal article" date="2019" name="PLoS Negl. Trop. Dis.">
        <title>Revisiting the worldwide diversity of Leptospira species in the environment.</title>
        <authorList>
            <person name="Vincent A.T."/>
            <person name="Schiettekatte O."/>
            <person name="Bourhy P."/>
            <person name="Veyrier F.J."/>
            <person name="Picardeau M."/>
        </authorList>
    </citation>
    <scope>NUCLEOTIDE SEQUENCE [LARGE SCALE GENOMIC DNA]</scope>
    <source>
        <strain evidence="2">201702455</strain>
    </source>
</reference>
<feature type="domain" description="Cyclic nucleotide-binding" evidence="1">
    <location>
        <begin position="1"/>
        <end position="113"/>
    </location>
</feature>
<gene>
    <name evidence="2" type="ORF">EHQ64_19920</name>
</gene>
<dbReference type="PANTHER" id="PTHR24567">
    <property type="entry name" value="CRP FAMILY TRANSCRIPTIONAL REGULATORY PROTEIN"/>
    <property type="match status" value="1"/>
</dbReference>
<dbReference type="PANTHER" id="PTHR24567:SF74">
    <property type="entry name" value="HTH-TYPE TRANSCRIPTIONAL REGULATOR ARCR"/>
    <property type="match status" value="1"/>
</dbReference>
<evidence type="ECO:0000313" key="3">
    <source>
        <dbReference type="Proteomes" id="UP000297762"/>
    </source>
</evidence>
<dbReference type="InterPro" id="IPR018490">
    <property type="entry name" value="cNMP-bd_dom_sf"/>
</dbReference>
<evidence type="ECO:0000259" key="1">
    <source>
        <dbReference type="PROSITE" id="PS50042"/>
    </source>
</evidence>
<dbReference type="AlphaFoldDB" id="A0A4R9JX97"/>
<dbReference type="RefSeq" id="WP_135651561.1">
    <property type="nucleotide sequence ID" value="NZ_RQGF01000043.1"/>
</dbReference>
<dbReference type="InterPro" id="IPR018488">
    <property type="entry name" value="cNMP-bd_CS"/>
</dbReference>
<protein>
    <submittedName>
        <fullName evidence="2">Cyclic nucleotide-binding domain-containing protein</fullName>
    </submittedName>
</protein>
<dbReference type="InterPro" id="IPR014710">
    <property type="entry name" value="RmlC-like_jellyroll"/>
</dbReference>
<dbReference type="InterPro" id="IPR050397">
    <property type="entry name" value="Env_Response_Regulators"/>
</dbReference>
<dbReference type="GO" id="GO:0003700">
    <property type="term" value="F:DNA-binding transcription factor activity"/>
    <property type="evidence" value="ECO:0007669"/>
    <property type="project" value="TreeGrafter"/>
</dbReference>
<dbReference type="GO" id="GO:0005829">
    <property type="term" value="C:cytosol"/>
    <property type="evidence" value="ECO:0007669"/>
    <property type="project" value="TreeGrafter"/>
</dbReference>
<dbReference type="EMBL" id="RQGF01000043">
    <property type="protein sequence ID" value="TGL57663.1"/>
    <property type="molecule type" value="Genomic_DNA"/>
</dbReference>
<dbReference type="InterPro" id="IPR000595">
    <property type="entry name" value="cNMP-bd_dom"/>
</dbReference>
<name>A0A4R9JX97_9LEPT</name>
<dbReference type="SMART" id="SM00100">
    <property type="entry name" value="cNMP"/>
    <property type="match status" value="1"/>
</dbReference>
<dbReference type="Gene3D" id="2.60.120.10">
    <property type="entry name" value="Jelly Rolls"/>
    <property type="match status" value="1"/>
</dbReference>
<keyword evidence="3" id="KW-1185">Reference proteome</keyword>
<evidence type="ECO:0000313" key="2">
    <source>
        <dbReference type="EMBL" id="TGL57663.1"/>
    </source>
</evidence>
<dbReference type="CDD" id="cd00038">
    <property type="entry name" value="CAP_ED"/>
    <property type="match status" value="1"/>
</dbReference>
<sequence length="211" mass="24059">MKISEDMVQKHGLRFKESAVIFDENEPADQMYLILSGKVGIHKKVKEAFKLLIELKEGDMFGEMALVDRKPRSARAIAKTDVLLFAITESVFYNLIQTNPSFSLKMVKMLSSRLRETNQTIASLLKGDRKNIVTSALITFAQTRGEQEDSGQYKVHLAAFMKWAILRVGLEHTDLVSAINLLVKDKLIEQPKNDPSHILIRETFFKYTLDQ</sequence>
<dbReference type="SUPFAM" id="SSF51206">
    <property type="entry name" value="cAMP-binding domain-like"/>
    <property type="match status" value="1"/>
</dbReference>
<accession>A0A4R9JX97</accession>
<organism evidence="2 3">
    <name type="scientific">Leptospira sarikeiensis</name>
    <dbReference type="NCBI Taxonomy" id="2484943"/>
    <lineage>
        <taxon>Bacteria</taxon>
        <taxon>Pseudomonadati</taxon>
        <taxon>Spirochaetota</taxon>
        <taxon>Spirochaetia</taxon>
        <taxon>Leptospirales</taxon>
        <taxon>Leptospiraceae</taxon>
        <taxon>Leptospira</taxon>
    </lineage>
</organism>
<comment type="caution">
    <text evidence="2">The sequence shown here is derived from an EMBL/GenBank/DDBJ whole genome shotgun (WGS) entry which is preliminary data.</text>
</comment>
<proteinExistence type="predicted"/>
<dbReference type="Proteomes" id="UP000297762">
    <property type="component" value="Unassembled WGS sequence"/>
</dbReference>
<dbReference type="PROSITE" id="PS00889">
    <property type="entry name" value="CNMP_BINDING_2"/>
    <property type="match status" value="1"/>
</dbReference>
<dbReference type="Pfam" id="PF00027">
    <property type="entry name" value="cNMP_binding"/>
    <property type="match status" value="1"/>
</dbReference>
<dbReference type="OrthoDB" id="9810708at2"/>